<feature type="domain" description="Methyl-accepting transducer" evidence="6">
    <location>
        <begin position="200"/>
        <end position="429"/>
    </location>
</feature>
<dbReference type="GO" id="GO:0019825">
    <property type="term" value="F:oxygen binding"/>
    <property type="evidence" value="ECO:0007669"/>
    <property type="project" value="InterPro"/>
</dbReference>
<dbReference type="InterPro" id="IPR009050">
    <property type="entry name" value="Globin-like_sf"/>
</dbReference>
<evidence type="ECO:0000256" key="1">
    <source>
        <dbReference type="ARBA" id="ARBA00004370"/>
    </source>
</evidence>
<dbReference type="CDD" id="cd01068">
    <property type="entry name" value="globin_sensor"/>
    <property type="match status" value="1"/>
</dbReference>
<gene>
    <name evidence="7" type="ORF">GGQ68_001179</name>
</gene>
<feature type="region of interest" description="Disordered" evidence="5">
    <location>
        <begin position="446"/>
        <end position="469"/>
    </location>
</feature>
<keyword evidence="8" id="KW-1185">Reference proteome</keyword>
<keyword evidence="4" id="KW-0807">Transducer</keyword>
<dbReference type="PANTHER" id="PTHR43531">
    <property type="entry name" value="PROTEIN ICFG"/>
    <property type="match status" value="1"/>
</dbReference>
<dbReference type="SUPFAM" id="SSF46458">
    <property type="entry name" value="Globin-like"/>
    <property type="match status" value="1"/>
</dbReference>
<evidence type="ECO:0000313" key="8">
    <source>
        <dbReference type="Proteomes" id="UP000541426"/>
    </source>
</evidence>
<dbReference type="AlphaFoldDB" id="A0A7W6DKR1"/>
<reference evidence="7 8" key="1">
    <citation type="submission" date="2020-08" db="EMBL/GenBank/DDBJ databases">
        <title>Genomic Encyclopedia of Type Strains, Phase IV (KMG-IV): sequencing the most valuable type-strain genomes for metagenomic binning, comparative biology and taxonomic classification.</title>
        <authorList>
            <person name="Goeker M."/>
        </authorList>
    </citation>
    <scope>NUCLEOTIDE SEQUENCE [LARGE SCALE GENOMIC DNA]</scope>
    <source>
        <strain evidence="7 8">DSM 102235</strain>
    </source>
</reference>
<dbReference type="SUPFAM" id="SSF58104">
    <property type="entry name" value="Methyl-accepting chemotaxis protein (MCP) signaling domain"/>
    <property type="match status" value="1"/>
</dbReference>
<organism evidence="7 8">
    <name type="scientific">Sagittula marina</name>
    <dbReference type="NCBI Taxonomy" id="943940"/>
    <lineage>
        <taxon>Bacteria</taxon>
        <taxon>Pseudomonadati</taxon>
        <taxon>Pseudomonadota</taxon>
        <taxon>Alphaproteobacteria</taxon>
        <taxon>Rhodobacterales</taxon>
        <taxon>Roseobacteraceae</taxon>
        <taxon>Sagittula</taxon>
    </lineage>
</organism>
<dbReference type="InterPro" id="IPR051310">
    <property type="entry name" value="MCP_chemotaxis"/>
</dbReference>
<dbReference type="InterPro" id="IPR012292">
    <property type="entry name" value="Globin/Proto"/>
</dbReference>
<name>A0A7W6DKR1_9RHOB</name>
<dbReference type="InterPro" id="IPR004089">
    <property type="entry name" value="MCPsignal_dom"/>
</dbReference>
<evidence type="ECO:0000256" key="3">
    <source>
        <dbReference type="ARBA" id="ARBA00029447"/>
    </source>
</evidence>
<dbReference type="SMART" id="SM00283">
    <property type="entry name" value="MA"/>
    <property type="match status" value="1"/>
</dbReference>
<dbReference type="GO" id="GO:0007165">
    <property type="term" value="P:signal transduction"/>
    <property type="evidence" value="ECO:0007669"/>
    <property type="project" value="UniProtKB-KW"/>
</dbReference>
<dbReference type="InterPro" id="IPR044398">
    <property type="entry name" value="Globin-sensor_dom"/>
</dbReference>
<feature type="compositionally biased region" description="Polar residues" evidence="5">
    <location>
        <begin position="244"/>
        <end position="253"/>
    </location>
</feature>
<evidence type="ECO:0000259" key="6">
    <source>
        <dbReference type="PROSITE" id="PS50111"/>
    </source>
</evidence>
<accession>A0A7W6DKR1</accession>
<dbReference type="PANTHER" id="PTHR43531:SF11">
    <property type="entry name" value="METHYL-ACCEPTING CHEMOTAXIS PROTEIN 3"/>
    <property type="match status" value="1"/>
</dbReference>
<dbReference type="GO" id="GO:0016020">
    <property type="term" value="C:membrane"/>
    <property type="evidence" value="ECO:0007669"/>
    <property type="project" value="UniProtKB-SubCell"/>
</dbReference>
<protein>
    <submittedName>
        <fullName evidence="7">Methyl-accepting chemotaxis protein</fullName>
    </submittedName>
</protein>
<comment type="subcellular location">
    <subcellularLocation>
        <location evidence="1">Membrane</location>
    </subcellularLocation>
</comment>
<dbReference type="Gene3D" id="1.10.287.950">
    <property type="entry name" value="Methyl-accepting chemotaxis protein"/>
    <property type="match status" value="1"/>
</dbReference>
<dbReference type="EMBL" id="JACIEJ010000002">
    <property type="protein sequence ID" value="MBB3984863.1"/>
    <property type="molecule type" value="Genomic_DNA"/>
</dbReference>
<evidence type="ECO:0000256" key="2">
    <source>
        <dbReference type="ARBA" id="ARBA00022500"/>
    </source>
</evidence>
<dbReference type="Gene3D" id="1.10.490.10">
    <property type="entry name" value="Globins"/>
    <property type="match status" value="1"/>
</dbReference>
<feature type="compositionally biased region" description="Polar residues" evidence="5">
    <location>
        <begin position="446"/>
        <end position="455"/>
    </location>
</feature>
<dbReference type="GO" id="GO:0006935">
    <property type="term" value="P:chemotaxis"/>
    <property type="evidence" value="ECO:0007669"/>
    <property type="project" value="UniProtKB-KW"/>
</dbReference>
<evidence type="ECO:0000313" key="7">
    <source>
        <dbReference type="EMBL" id="MBB3984863.1"/>
    </source>
</evidence>
<keyword evidence="2" id="KW-0145">Chemotaxis</keyword>
<dbReference type="Pfam" id="PF00015">
    <property type="entry name" value="MCPsignal"/>
    <property type="match status" value="1"/>
</dbReference>
<dbReference type="PROSITE" id="PS50111">
    <property type="entry name" value="CHEMOTAXIS_TRANSDUC_2"/>
    <property type="match status" value="1"/>
</dbReference>
<evidence type="ECO:0000256" key="4">
    <source>
        <dbReference type="PROSITE-ProRule" id="PRU00284"/>
    </source>
</evidence>
<dbReference type="CDD" id="cd11386">
    <property type="entry name" value="MCP_signal"/>
    <property type="match status" value="1"/>
</dbReference>
<evidence type="ECO:0000256" key="5">
    <source>
        <dbReference type="SAM" id="MobiDB-lite"/>
    </source>
</evidence>
<dbReference type="GO" id="GO:0020037">
    <property type="term" value="F:heme binding"/>
    <property type="evidence" value="ECO:0007669"/>
    <property type="project" value="InterPro"/>
</dbReference>
<dbReference type="FunFam" id="1.10.287.950:FF:000001">
    <property type="entry name" value="Methyl-accepting chemotaxis sensory transducer"/>
    <property type="match status" value="1"/>
</dbReference>
<dbReference type="Proteomes" id="UP000541426">
    <property type="component" value="Unassembled WGS sequence"/>
</dbReference>
<dbReference type="InterPro" id="IPR039379">
    <property type="entry name" value="Protoglobin_sensor_dom"/>
</dbReference>
<proteinExistence type="inferred from homology"/>
<comment type="caution">
    <text evidence="7">The sequence shown here is derived from an EMBL/GenBank/DDBJ whole genome shotgun (WGS) entry which is preliminary data.</text>
</comment>
<comment type="similarity">
    <text evidence="3">Belongs to the methyl-accepting chemotaxis (MCP) protein family.</text>
</comment>
<feature type="region of interest" description="Disordered" evidence="5">
    <location>
        <begin position="244"/>
        <end position="280"/>
    </location>
</feature>
<sequence>MGEVLLPELDKVLENFYVRAKANPEAAAFFSDQEQMDTARSAQKKHWERILRADYSQEYFDSIERIGRVHAQIKLPIEVYMSAYTMATSDLITIFLTKSRQGFRRKKLSLIRDQICVLTRAFALDIERVVETTFRVQAEEQNIAFEHLSTVIDHMADGNLSEFVPDPHESDFPASYNPIRQKLNSAIDKLGQTLGTVSRTMDKLLMMIDGVGDSASDLSNRTASQAASLEETAAAIHELTENVRQSSDNTNKAKSVAGDAARKAEDGADSVSEASEAMGRIQTSSDRITQIIGMIDDIAFQTNLLALNAGVEAARAGTAGRGFAVVAEEVRVLAGNASDAAKQIKDLVTASSGEVASGVELIQKSAETLETIVKNFEQVTALSNEIASASAEQSTALSEVNSAISQMDIVTQQNAAMVDDTTSATKDMRIEAMQLRKILETLTIPAQNGNHSATPINVDDEDSQTVRVA</sequence>
<dbReference type="Pfam" id="PF11563">
    <property type="entry name" value="Protoglobin"/>
    <property type="match status" value="1"/>
</dbReference>